<dbReference type="OrthoDB" id="3240550at2"/>
<accession>A0A5M9ZVA2</accession>
<gene>
    <name evidence="1" type="ORF">EMO89_01555</name>
</gene>
<proteinExistence type="predicted"/>
<dbReference type="EMBL" id="RZUI01000002">
    <property type="protein sequence ID" value="KAA8831448.1"/>
    <property type="molecule type" value="Genomic_DNA"/>
</dbReference>
<dbReference type="RefSeq" id="WP_150380636.1">
    <property type="nucleotide sequence ID" value="NZ_RZUI01000002.1"/>
</dbReference>
<sequence length="136" mass="15875">MIDRHLQRIIIRWWREGLTIQEIQELTKFAHHDDITQTIGTYETQRKAPVMSIFTSTPENVDLQAVRHDYANAFASDPDDIDLRAYRFDQWLKRHDMQLMGTAWAEGVTYGINATLSAAKSVRVNPVRENPYLDKE</sequence>
<name>A0A5M9ZVA2_9BIFI</name>
<comment type="caution">
    <text evidence="1">The sequence shown here is derived from an EMBL/GenBank/DDBJ whole genome shotgun (WGS) entry which is preliminary data.</text>
</comment>
<organism evidence="1 2">
    <name type="scientific">Bifidobacterium tissieri</name>
    <dbReference type="NCBI Taxonomy" id="1630162"/>
    <lineage>
        <taxon>Bacteria</taxon>
        <taxon>Bacillati</taxon>
        <taxon>Actinomycetota</taxon>
        <taxon>Actinomycetes</taxon>
        <taxon>Bifidobacteriales</taxon>
        <taxon>Bifidobacteriaceae</taxon>
        <taxon>Bifidobacterium</taxon>
    </lineage>
</organism>
<dbReference type="AlphaFoldDB" id="A0A5M9ZVA2"/>
<evidence type="ECO:0000313" key="1">
    <source>
        <dbReference type="EMBL" id="KAA8831448.1"/>
    </source>
</evidence>
<dbReference type="Proteomes" id="UP000412028">
    <property type="component" value="Unassembled WGS sequence"/>
</dbReference>
<protein>
    <submittedName>
        <fullName evidence="1">Uncharacterized protein</fullName>
    </submittedName>
</protein>
<reference evidence="1 2" key="1">
    <citation type="journal article" date="2019" name="Syst. Appl. Microbiol.">
        <title>Characterization of Bifidobacterium species in feaces of the Egyptian fruit bat: Description of B. vespertilionis sp. nov. and B. rousetti sp. nov.</title>
        <authorList>
            <person name="Modesto M."/>
            <person name="Satti M."/>
            <person name="Watanabe K."/>
            <person name="Puglisi E."/>
            <person name="Morelli L."/>
            <person name="Huang C.-H."/>
            <person name="Liou J.-S."/>
            <person name="Miyashita M."/>
            <person name="Tamura T."/>
            <person name="Saito S."/>
            <person name="Mori K."/>
            <person name="Huang L."/>
            <person name="Sciavilla P."/>
            <person name="Sandri C."/>
            <person name="Spiezio C."/>
            <person name="Vitali F."/>
            <person name="Cavalieri D."/>
            <person name="Perpetuini G."/>
            <person name="Tofalo R."/>
            <person name="Bonetti A."/>
            <person name="Arita M."/>
            <person name="Mattarelli P."/>
        </authorList>
    </citation>
    <scope>NUCLEOTIDE SEQUENCE [LARGE SCALE GENOMIC DNA]</scope>
    <source>
        <strain evidence="1 2">RST7</strain>
    </source>
</reference>
<evidence type="ECO:0000313" key="2">
    <source>
        <dbReference type="Proteomes" id="UP000412028"/>
    </source>
</evidence>